<keyword evidence="1" id="KW-0862">Zinc</keyword>
<evidence type="ECO:0000313" key="5">
    <source>
        <dbReference type="Proteomes" id="UP000663760"/>
    </source>
</evidence>
<dbReference type="SMART" id="SM00184">
    <property type="entry name" value="RING"/>
    <property type="match status" value="1"/>
</dbReference>
<dbReference type="Pfam" id="PF13639">
    <property type="entry name" value="zf-RING_2"/>
    <property type="match status" value="1"/>
</dbReference>
<keyword evidence="1" id="KW-0479">Metal-binding</keyword>
<protein>
    <recommendedName>
        <fullName evidence="3">RING-type domain-containing protein</fullName>
    </recommendedName>
</protein>
<gene>
    <name evidence="4" type="ORF">SI8410_09013494</name>
</gene>
<organism evidence="4 5">
    <name type="scientific">Spirodela intermedia</name>
    <name type="common">Intermediate duckweed</name>
    <dbReference type="NCBI Taxonomy" id="51605"/>
    <lineage>
        <taxon>Eukaryota</taxon>
        <taxon>Viridiplantae</taxon>
        <taxon>Streptophyta</taxon>
        <taxon>Embryophyta</taxon>
        <taxon>Tracheophyta</taxon>
        <taxon>Spermatophyta</taxon>
        <taxon>Magnoliopsida</taxon>
        <taxon>Liliopsida</taxon>
        <taxon>Araceae</taxon>
        <taxon>Lemnoideae</taxon>
        <taxon>Spirodela</taxon>
    </lineage>
</organism>
<dbReference type="PROSITE" id="PS50089">
    <property type="entry name" value="ZF_RING_2"/>
    <property type="match status" value="1"/>
</dbReference>
<keyword evidence="5" id="KW-1185">Reference proteome</keyword>
<name>A0A7I8KZT0_SPIIN</name>
<dbReference type="InterPro" id="IPR051826">
    <property type="entry name" value="E3_ubiquitin-ligase_domain"/>
</dbReference>
<dbReference type="InterPro" id="IPR001841">
    <property type="entry name" value="Znf_RING"/>
</dbReference>
<dbReference type="Proteomes" id="UP000663760">
    <property type="component" value="Chromosome 9"/>
</dbReference>
<feature type="region of interest" description="Disordered" evidence="2">
    <location>
        <begin position="98"/>
        <end position="118"/>
    </location>
</feature>
<accession>A0A7I8KZT0</accession>
<sequence length="118" mass="12224">MACATDGPLPLDFFFDLDLALAPSTSNAAILRSPGRVVAGMPTASSSSSGAPVCAICMEGFEDGRETPCGHVFHDECISSWLGLQNSCPLCRNRLHSEDRGEGAPGQASMPVCAVPPS</sequence>
<dbReference type="PANTHER" id="PTHR22765:SF434">
    <property type="entry name" value="GB|AAD18119.1-RELATED"/>
    <property type="match status" value="1"/>
</dbReference>
<feature type="domain" description="RING-type" evidence="3">
    <location>
        <begin position="54"/>
        <end position="92"/>
    </location>
</feature>
<dbReference type="SUPFAM" id="SSF57850">
    <property type="entry name" value="RING/U-box"/>
    <property type="match status" value="1"/>
</dbReference>
<evidence type="ECO:0000259" key="3">
    <source>
        <dbReference type="PROSITE" id="PS50089"/>
    </source>
</evidence>
<evidence type="ECO:0000256" key="2">
    <source>
        <dbReference type="SAM" id="MobiDB-lite"/>
    </source>
</evidence>
<dbReference type="OrthoDB" id="8062037at2759"/>
<dbReference type="EMBL" id="LR746272">
    <property type="protein sequence ID" value="CAA7402816.1"/>
    <property type="molecule type" value="Genomic_DNA"/>
</dbReference>
<dbReference type="Gene3D" id="3.30.40.10">
    <property type="entry name" value="Zinc/RING finger domain, C3HC4 (zinc finger)"/>
    <property type="match status" value="1"/>
</dbReference>
<proteinExistence type="predicted"/>
<dbReference type="PANTHER" id="PTHR22765">
    <property type="entry name" value="RING FINGER AND PROTEASE ASSOCIATED DOMAIN-CONTAINING"/>
    <property type="match status" value="1"/>
</dbReference>
<keyword evidence="1" id="KW-0863">Zinc-finger</keyword>
<evidence type="ECO:0000313" key="4">
    <source>
        <dbReference type="EMBL" id="CAA7402816.1"/>
    </source>
</evidence>
<dbReference type="GO" id="GO:0006511">
    <property type="term" value="P:ubiquitin-dependent protein catabolic process"/>
    <property type="evidence" value="ECO:0007669"/>
    <property type="project" value="TreeGrafter"/>
</dbReference>
<dbReference type="GO" id="GO:0061630">
    <property type="term" value="F:ubiquitin protein ligase activity"/>
    <property type="evidence" value="ECO:0007669"/>
    <property type="project" value="TreeGrafter"/>
</dbReference>
<reference evidence="4" key="1">
    <citation type="submission" date="2020-02" db="EMBL/GenBank/DDBJ databases">
        <authorList>
            <person name="Scholz U."/>
            <person name="Mascher M."/>
            <person name="Fiebig A."/>
        </authorList>
    </citation>
    <scope>NUCLEOTIDE SEQUENCE</scope>
</reference>
<evidence type="ECO:0000256" key="1">
    <source>
        <dbReference type="PROSITE-ProRule" id="PRU00175"/>
    </source>
</evidence>
<dbReference type="InterPro" id="IPR013083">
    <property type="entry name" value="Znf_RING/FYVE/PHD"/>
</dbReference>
<dbReference type="GO" id="GO:0008270">
    <property type="term" value="F:zinc ion binding"/>
    <property type="evidence" value="ECO:0007669"/>
    <property type="project" value="UniProtKB-KW"/>
</dbReference>
<dbReference type="AlphaFoldDB" id="A0A7I8KZT0"/>